<dbReference type="Proteomes" id="UP000541444">
    <property type="component" value="Unassembled WGS sequence"/>
</dbReference>
<dbReference type="EMBL" id="JACGCM010000704">
    <property type="protein sequence ID" value="KAF6168133.1"/>
    <property type="molecule type" value="Genomic_DNA"/>
</dbReference>
<reference evidence="1 2" key="1">
    <citation type="journal article" date="2020" name="IScience">
        <title>Genome Sequencing of the Endangered Kingdonia uniflora (Circaeasteraceae, Ranunculales) Reveals Potential Mechanisms of Evolutionary Specialization.</title>
        <authorList>
            <person name="Sun Y."/>
            <person name="Deng T."/>
            <person name="Zhang A."/>
            <person name="Moore M.J."/>
            <person name="Landis J.B."/>
            <person name="Lin N."/>
            <person name="Zhang H."/>
            <person name="Zhang X."/>
            <person name="Huang J."/>
            <person name="Zhang X."/>
            <person name="Sun H."/>
            <person name="Wang H."/>
        </authorList>
    </citation>
    <scope>NUCLEOTIDE SEQUENCE [LARGE SCALE GENOMIC DNA]</scope>
    <source>
        <strain evidence="1">TB1705</strain>
        <tissue evidence="1">Leaf</tissue>
    </source>
</reference>
<evidence type="ECO:0000313" key="1">
    <source>
        <dbReference type="EMBL" id="KAF6168133.1"/>
    </source>
</evidence>
<comment type="caution">
    <text evidence="1">The sequence shown here is derived from an EMBL/GenBank/DDBJ whole genome shotgun (WGS) entry which is preliminary data.</text>
</comment>
<gene>
    <name evidence="1" type="ORF">GIB67_011518</name>
</gene>
<dbReference type="PANTHER" id="PTHR35495">
    <property type="entry name" value="OS06G0679600 PROTEIN"/>
    <property type="match status" value="1"/>
</dbReference>
<name>A0A7J7NM02_9MAGN</name>
<accession>A0A7J7NM02</accession>
<protein>
    <submittedName>
        <fullName evidence="1">Uncharacterized protein</fullName>
    </submittedName>
</protein>
<organism evidence="1 2">
    <name type="scientific">Kingdonia uniflora</name>
    <dbReference type="NCBI Taxonomy" id="39325"/>
    <lineage>
        <taxon>Eukaryota</taxon>
        <taxon>Viridiplantae</taxon>
        <taxon>Streptophyta</taxon>
        <taxon>Embryophyta</taxon>
        <taxon>Tracheophyta</taxon>
        <taxon>Spermatophyta</taxon>
        <taxon>Magnoliopsida</taxon>
        <taxon>Ranunculales</taxon>
        <taxon>Circaeasteraceae</taxon>
        <taxon>Kingdonia</taxon>
    </lineage>
</organism>
<evidence type="ECO:0000313" key="2">
    <source>
        <dbReference type="Proteomes" id="UP000541444"/>
    </source>
</evidence>
<dbReference type="OrthoDB" id="1924680at2759"/>
<keyword evidence="2" id="KW-1185">Reference proteome</keyword>
<dbReference type="AlphaFoldDB" id="A0A7J7NM02"/>
<dbReference type="PANTHER" id="PTHR35495:SF1">
    <property type="entry name" value="OS06G0679600 PROTEIN"/>
    <property type="match status" value="1"/>
</dbReference>
<proteinExistence type="predicted"/>
<sequence length="131" mass="14420">MTRRVRSFCSSSYNKYLKPGALAQLRDSRFRSTKPKPNLKTQISIRRVNSLNSSASSLITNGATQTQISIDGFPCFAGRIYGPRCTQRKKIVAAKSIYYLSTTDSSPESVSVSVSPESLLNVLNSDLIVSH</sequence>